<evidence type="ECO:0000313" key="2">
    <source>
        <dbReference type="EMBL" id="KMO79883.1"/>
    </source>
</evidence>
<protein>
    <recommendedName>
        <fullName evidence="1">DNA primase/polymerase bifunctional N-terminal domain-containing protein</fullName>
    </recommendedName>
</protein>
<accession>A0A0J6WD40</accession>
<dbReference type="AlphaFoldDB" id="A0A0J6WD40"/>
<dbReference type="Proteomes" id="UP000036513">
    <property type="component" value="Unassembled WGS sequence"/>
</dbReference>
<dbReference type="PATRIC" id="fig|37916.4.peg.1677"/>
<sequence>MNMSPNTDRPNDNTTSRDVLVAEAEAIKALNANVIEPTTDIGTSAIEYGICGWPVFPLRGKRPAIRGGRGLLDATTDIAQIAEWWGGQYRRANIGGRVPEGMVVIDIDPYHGGLDSLAALEKKYEPLPTTLTDLSGRGDGGAHYFFRRPPGQLTGRRLGVGIDVKTSGGYVVLAPSAHPDTGRRYRRIEAPVAAPPRWLSALLQVARQDSPGVHGRPAGSRQYFGDSIADGYSANTTWAEVLQPHGWECLDVDPDADGARWRHPTATAPYSATIKFGKLFCFSPNTPFDVTESGNAHGYTKFRAYAVLGHGGDLSAAAHRLGKAV</sequence>
<dbReference type="STRING" id="37916.MCHLDSM_01767"/>
<dbReference type="EMBL" id="JYNL01000017">
    <property type="protein sequence ID" value="KMO79883.1"/>
    <property type="molecule type" value="Genomic_DNA"/>
</dbReference>
<keyword evidence="3" id="KW-1185">Reference proteome</keyword>
<dbReference type="CDD" id="cd04859">
    <property type="entry name" value="Prim_Pol"/>
    <property type="match status" value="1"/>
</dbReference>
<feature type="domain" description="DNA primase/polymerase bifunctional N-terminal" evidence="1">
    <location>
        <begin position="45"/>
        <end position="199"/>
    </location>
</feature>
<gene>
    <name evidence="2" type="ORF">MCHLDSM_01767</name>
</gene>
<dbReference type="RefSeq" id="WP_234713919.1">
    <property type="nucleotide sequence ID" value="NZ_JYNL01000017.1"/>
</dbReference>
<proteinExistence type="predicted"/>
<evidence type="ECO:0000259" key="1">
    <source>
        <dbReference type="SMART" id="SM00943"/>
    </source>
</evidence>
<name>A0A0J6WD40_9MYCO</name>
<dbReference type="SMART" id="SM00943">
    <property type="entry name" value="Prim-Pol"/>
    <property type="match status" value="1"/>
</dbReference>
<organism evidence="2 3">
    <name type="scientific">Mycolicibacterium chlorophenolicum</name>
    <dbReference type="NCBI Taxonomy" id="37916"/>
    <lineage>
        <taxon>Bacteria</taxon>
        <taxon>Bacillati</taxon>
        <taxon>Actinomycetota</taxon>
        <taxon>Actinomycetes</taxon>
        <taxon>Mycobacteriales</taxon>
        <taxon>Mycobacteriaceae</taxon>
        <taxon>Mycolicibacterium</taxon>
    </lineage>
</organism>
<reference evidence="2 3" key="1">
    <citation type="journal article" date="2015" name="Genome Biol. Evol.">
        <title>Characterization of Three Mycobacterium spp. with Potential Use in Bioremediation by Genome Sequencing and Comparative Genomics.</title>
        <authorList>
            <person name="Das S."/>
            <person name="Pettersson B.M."/>
            <person name="Behra P.R."/>
            <person name="Ramesh M."/>
            <person name="Dasgupta S."/>
            <person name="Bhattacharya A."/>
            <person name="Kirsebom L.A."/>
        </authorList>
    </citation>
    <scope>NUCLEOTIDE SEQUENCE [LARGE SCALE GENOMIC DNA]</scope>
    <source>
        <strain evidence="2 3">DSM 43826</strain>
    </source>
</reference>
<dbReference type="Pfam" id="PF09250">
    <property type="entry name" value="Prim-Pol"/>
    <property type="match status" value="1"/>
</dbReference>
<dbReference type="InterPro" id="IPR015330">
    <property type="entry name" value="DNA_primase/pol_bifunc_N"/>
</dbReference>
<evidence type="ECO:0000313" key="3">
    <source>
        <dbReference type="Proteomes" id="UP000036513"/>
    </source>
</evidence>
<dbReference type="SUPFAM" id="SSF56747">
    <property type="entry name" value="Prim-pol domain"/>
    <property type="match status" value="1"/>
</dbReference>
<comment type="caution">
    <text evidence="2">The sequence shown here is derived from an EMBL/GenBank/DDBJ whole genome shotgun (WGS) entry which is preliminary data.</text>
</comment>